<keyword evidence="3" id="KW-0805">Transcription regulation</keyword>
<dbReference type="Pfam" id="PF04082">
    <property type="entry name" value="Fungal_trans"/>
    <property type="match status" value="1"/>
</dbReference>
<evidence type="ECO:0000256" key="2">
    <source>
        <dbReference type="ARBA" id="ARBA00022833"/>
    </source>
</evidence>
<dbReference type="EMBL" id="JAATWM020000008">
    <property type="protein sequence ID" value="KAF9879144.1"/>
    <property type="molecule type" value="Genomic_DNA"/>
</dbReference>
<dbReference type="CDD" id="cd12148">
    <property type="entry name" value="fungal_TF_MHR"/>
    <property type="match status" value="1"/>
</dbReference>
<dbReference type="GO" id="GO:0006351">
    <property type="term" value="P:DNA-templated transcription"/>
    <property type="evidence" value="ECO:0007669"/>
    <property type="project" value="InterPro"/>
</dbReference>
<dbReference type="GO" id="GO:0000978">
    <property type="term" value="F:RNA polymerase II cis-regulatory region sequence-specific DNA binding"/>
    <property type="evidence" value="ECO:0007669"/>
    <property type="project" value="TreeGrafter"/>
</dbReference>
<keyword evidence="5" id="KW-0804">Transcription</keyword>
<dbReference type="OrthoDB" id="4337792at2759"/>
<protein>
    <submittedName>
        <fullName evidence="8">C6 zinc finger domain-containing protein</fullName>
    </submittedName>
</protein>
<evidence type="ECO:0000256" key="5">
    <source>
        <dbReference type="ARBA" id="ARBA00023163"/>
    </source>
</evidence>
<evidence type="ECO:0000256" key="3">
    <source>
        <dbReference type="ARBA" id="ARBA00023015"/>
    </source>
</evidence>
<gene>
    <name evidence="8" type="ORF">CkaCkLH20_03377</name>
</gene>
<keyword evidence="9" id="KW-1185">Reference proteome</keyword>
<dbReference type="PANTHER" id="PTHR31944">
    <property type="entry name" value="HEME-RESPONSIVE ZINC FINGER TRANSCRIPTION FACTOR HAP1"/>
    <property type="match status" value="1"/>
</dbReference>
<reference evidence="8" key="1">
    <citation type="submission" date="2020-03" db="EMBL/GenBank/DDBJ databases">
        <authorList>
            <person name="He L."/>
        </authorList>
    </citation>
    <scope>NUCLEOTIDE SEQUENCE</scope>
    <source>
        <strain evidence="8">CkLH20</strain>
    </source>
</reference>
<dbReference type="GO" id="GO:0005634">
    <property type="term" value="C:nucleus"/>
    <property type="evidence" value="ECO:0007669"/>
    <property type="project" value="TreeGrafter"/>
</dbReference>
<dbReference type="SMART" id="SM00906">
    <property type="entry name" value="Fungal_trans"/>
    <property type="match status" value="1"/>
</dbReference>
<name>A0A9P6IAX0_9PEZI</name>
<comment type="caution">
    <text evidence="8">The sequence shown here is derived from an EMBL/GenBank/DDBJ whole genome shotgun (WGS) entry which is preliminary data.</text>
</comment>
<accession>A0A9P6IAX0</accession>
<keyword evidence="6" id="KW-0539">Nucleus</keyword>
<keyword evidence="1" id="KW-0479">Metal-binding</keyword>
<dbReference type="AlphaFoldDB" id="A0A9P6IAX0"/>
<dbReference type="GO" id="GO:0008270">
    <property type="term" value="F:zinc ion binding"/>
    <property type="evidence" value="ECO:0007669"/>
    <property type="project" value="InterPro"/>
</dbReference>
<evidence type="ECO:0000259" key="7">
    <source>
        <dbReference type="SMART" id="SM00906"/>
    </source>
</evidence>
<evidence type="ECO:0000256" key="1">
    <source>
        <dbReference type="ARBA" id="ARBA00022723"/>
    </source>
</evidence>
<reference evidence="8" key="2">
    <citation type="submission" date="2020-11" db="EMBL/GenBank/DDBJ databases">
        <title>Whole genome sequencing of Colletotrichum sp.</title>
        <authorList>
            <person name="Li H."/>
        </authorList>
    </citation>
    <scope>NUCLEOTIDE SEQUENCE</scope>
    <source>
        <strain evidence="8">CkLH20</strain>
    </source>
</reference>
<evidence type="ECO:0000256" key="6">
    <source>
        <dbReference type="ARBA" id="ARBA00023242"/>
    </source>
</evidence>
<dbReference type="InterPro" id="IPR007219">
    <property type="entry name" value="XnlR_reg_dom"/>
</dbReference>
<dbReference type="GO" id="GO:0001228">
    <property type="term" value="F:DNA-binding transcription activator activity, RNA polymerase II-specific"/>
    <property type="evidence" value="ECO:0007669"/>
    <property type="project" value="TreeGrafter"/>
</dbReference>
<organism evidence="8 9">
    <name type="scientific">Colletotrichum karsti</name>
    <dbReference type="NCBI Taxonomy" id="1095194"/>
    <lineage>
        <taxon>Eukaryota</taxon>
        <taxon>Fungi</taxon>
        <taxon>Dikarya</taxon>
        <taxon>Ascomycota</taxon>
        <taxon>Pezizomycotina</taxon>
        <taxon>Sordariomycetes</taxon>
        <taxon>Hypocreomycetidae</taxon>
        <taxon>Glomerellales</taxon>
        <taxon>Glomerellaceae</taxon>
        <taxon>Colletotrichum</taxon>
        <taxon>Colletotrichum boninense species complex</taxon>
    </lineage>
</organism>
<dbReference type="RefSeq" id="XP_038748605.1">
    <property type="nucleotide sequence ID" value="XM_038886096.1"/>
</dbReference>
<dbReference type="PANTHER" id="PTHR31944:SF131">
    <property type="entry name" value="HEME-RESPONSIVE ZINC FINGER TRANSCRIPTION FACTOR HAP1"/>
    <property type="match status" value="1"/>
</dbReference>
<sequence length="499" mass="56181">MDELLAIYLRTFEHIYRIIHVPTFQKEQETFREHPDMLPSDFIIRFQLCMALGACMHDDTFSLRPCALQWIHEAQEWLESSENRRSTIAGIQVMCLLHLSLQATESLYGDRVWILSGTLLRSAMCLGLHRDPARLPRMSIYQAEMRRRLWTTILELVLDASLDSGQPSLLSSDDYDTELPLNVDDDQIGPDIETVPSAKDMGLLTDTSVQISLGRSIPLRLRLSKHWSKIKPETSYAAILQLSSQLSAARRSLDEALRLMYPKVSQFQYQYCDAVFIRCIFTLHLPYIPLSSPLFCHSHKICTEAALEMSYMTLPISHINDPLLEIIHTTSGIKDQCSDFTRLSLCGSGSFRTAQHLATSVIATELNLMVGNDGINRPAFVVRTAELHMLLRAGVEWSEKRIRAGQDNVKDYVYFAVNLAEIEAKMNGKTLGDAMEKGGLEAVNHAVAVLTEMIGDQAVAQDTGLSFDVDQEELDVMGAFWGDDFPDLGWIDSASQSQM</sequence>
<evidence type="ECO:0000313" key="9">
    <source>
        <dbReference type="Proteomes" id="UP000781932"/>
    </source>
</evidence>
<feature type="domain" description="Xylanolytic transcriptional activator regulatory" evidence="7">
    <location>
        <begin position="112"/>
        <end position="186"/>
    </location>
</feature>
<evidence type="ECO:0000313" key="8">
    <source>
        <dbReference type="EMBL" id="KAF9879144.1"/>
    </source>
</evidence>
<dbReference type="Proteomes" id="UP000781932">
    <property type="component" value="Unassembled WGS sequence"/>
</dbReference>
<proteinExistence type="predicted"/>
<dbReference type="GeneID" id="62159170"/>
<keyword evidence="4" id="KW-0238">DNA-binding</keyword>
<evidence type="ECO:0000256" key="4">
    <source>
        <dbReference type="ARBA" id="ARBA00023125"/>
    </source>
</evidence>
<keyword evidence="2" id="KW-0862">Zinc</keyword>
<dbReference type="InterPro" id="IPR051430">
    <property type="entry name" value="Fungal_TF_Env_Response"/>
</dbReference>